<evidence type="ECO:0000256" key="8">
    <source>
        <dbReference type="SAM" id="SignalP"/>
    </source>
</evidence>
<feature type="domain" description="WSC" evidence="9">
    <location>
        <begin position="725"/>
        <end position="818"/>
    </location>
</feature>
<evidence type="ECO:0000256" key="6">
    <source>
        <dbReference type="ARBA" id="ARBA00023180"/>
    </source>
</evidence>
<feature type="region of interest" description="Disordered" evidence="7">
    <location>
        <begin position="168"/>
        <end position="199"/>
    </location>
</feature>
<accession>A0ABR3BN01</accession>
<reference evidence="10 11" key="2">
    <citation type="submission" date="2024-01" db="EMBL/GenBank/DDBJ databases">
        <title>Comparative genomics of Cryptococcus and Kwoniella reveals pathogenesis evolution and contrasting modes of karyotype evolution via chromosome fusion or intercentromeric recombination.</title>
        <authorList>
            <person name="Coelho M.A."/>
            <person name="David-Palma M."/>
            <person name="Shea T."/>
            <person name="Bowers K."/>
            <person name="Mcginley-Smith S."/>
            <person name="Mohammad A.W."/>
            <person name="Gnirke A."/>
            <person name="Yurkov A.M."/>
            <person name="Nowrousian M."/>
            <person name="Sun S."/>
            <person name="Cuomo C.A."/>
            <person name="Heitman J."/>
        </authorList>
    </citation>
    <scope>NUCLEOTIDE SEQUENCE [LARGE SCALE GENOMIC DNA]</scope>
    <source>
        <strain evidence="10 11">IND107</strain>
    </source>
</reference>
<evidence type="ECO:0000256" key="3">
    <source>
        <dbReference type="ARBA" id="ARBA00022729"/>
    </source>
</evidence>
<dbReference type="EMBL" id="ATAM02000008">
    <property type="protein sequence ID" value="KAL0245448.1"/>
    <property type="molecule type" value="Genomic_DNA"/>
</dbReference>
<dbReference type="InterPro" id="IPR051836">
    <property type="entry name" value="Kremen_rcpt"/>
</dbReference>
<evidence type="ECO:0000259" key="9">
    <source>
        <dbReference type="PROSITE" id="PS51212"/>
    </source>
</evidence>
<keyword evidence="3 8" id="KW-0732">Signal</keyword>
<dbReference type="Pfam" id="PF01822">
    <property type="entry name" value="WSC"/>
    <property type="match status" value="4"/>
</dbReference>
<feature type="domain" description="WSC" evidence="9">
    <location>
        <begin position="56"/>
        <end position="149"/>
    </location>
</feature>
<evidence type="ECO:0000256" key="2">
    <source>
        <dbReference type="ARBA" id="ARBA00022692"/>
    </source>
</evidence>
<evidence type="ECO:0000256" key="1">
    <source>
        <dbReference type="ARBA" id="ARBA00004167"/>
    </source>
</evidence>
<dbReference type="SMART" id="SM00321">
    <property type="entry name" value="WSC"/>
    <property type="match status" value="4"/>
</dbReference>
<keyword evidence="4" id="KW-1133">Transmembrane helix</keyword>
<comment type="subcellular location">
    <subcellularLocation>
        <location evidence="1">Membrane</location>
        <topology evidence="1">Single-pass membrane protein</topology>
    </subcellularLocation>
</comment>
<evidence type="ECO:0000256" key="5">
    <source>
        <dbReference type="ARBA" id="ARBA00023136"/>
    </source>
</evidence>
<feature type="domain" description="WSC" evidence="9">
    <location>
        <begin position="503"/>
        <end position="597"/>
    </location>
</feature>
<feature type="compositionally biased region" description="Low complexity" evidence="7">
    <location>
        <begin position="175"/>
        <end position="199"/>
    </location>
</feature>
<dbReference type="InterPro" id="IPR002889">
    <property type="entry name" value="WSC_carb-bd"/>
</dbReference>
<evidence type="ECO:0000313" key="11">
    <source>
        <dbReference type="Proteomes" id="UP000054399"/>
    </source>
</evidence>
<reference evidence="11" key="1">
    <citation type="submission" date="2015-01" db="EMBL/GenBank/DDBJ databases">
        <title>The Genome Sequence of Cryptococcus gattii MMRL2647.</title>
        <authorList>
            <consortium name="The Broad Institute Genomics Platform"/>
            <person name="Cuomo C."/>
            <person name="Litvintseva A."/>
            <person name="Chen Y."/>
            <person name="Heitman J."/>
            <person name="Sun S."/>
            <person name="Springer D."/>
            <person name="Dromer F."/>
            <person name="Young S."/>
            <person name="Zeng Q."/>
            <person name="Gargeya S."/>
            <person name="Abouelleil A."/>
            <person name="Alvarado L."/>
            <person name="Chapman S.B."/>
            <person name="Gainer-Dewar J."/>
            <person name="Goldberg J."/>
            <person name="Griggs A."/>
            <person name="Gujja S."/>
            <person name="Hansen M."/>
            <person name="Howarth C."/>
            <person name="Imamovic A."/>
            <person name="Larimer J."/>
            <person name="Murphy C."/>
            <person name="Naylor J."/>
            <person name="Pearson M."/>
            <person name="Priest M."/>
            <person name="Roberts A."/>
            <person name="Saif S."/>
            <person name="Shea T."/>
            <person name="Sykes S."/>
            <person name="Wortman J."/>
            <person name="Nusbaum C."/>
            <person name="Birren B."/>
        </authorList>
    </citation>
    <scope>NUCLEOTIDE SEQUENCE [LARGE SCALE GENOMIC DNA]</scope>
    <source>
        <strain evidence="11">IND107</strain>
    </source>
</reference>
<feature type="domain" description="WSC" evidence="9">
    <location>
        <begin position="619"/>
        <end position="714"/>
    </location>
</feature>
<evidence type="ECO:0000313" key="10">
    <source>
        <dbReference type="EMBL" id="KAL0245448.1"/>
    </source>
</evidence>
<proteinExistence type="predicted"/>
<evidence type="ECO:0000256" key="4">
    <source>
        <dbReference type="ARBA" id="ARBA00022989"/>
    </source>
</evidence>
<gene>
    <name evidence="10" type="ORF">I308_104574</name>
</gene>
<dbReference type="RefSeq" id="XP_066612532.1">
    <property type="nucleotide sequence ID" value="XM_066759045.1"/>
</dbReference>
<feature type="signal peptide" evidence="8">
    <location>
        <begin position="1"/>
        <end position="18"/>
    </location>
</feature>
<feature type="region of interest" description="Disordered" evidence="7">
    <location>
        <begin position="234"/>
        <end position="273"/>
    </location>
</feature>
<protein>
    <recommendedName>
        <fullName evidence="9">WSC domain-containing protein</fullName>
    </recommendedName>
</protein>
<comment type="caution">
    <text evidence="10">The sequence shown here is derived from an EMBL/GenBank/DDBJ whole genome shotgun (WGS) entry which is preliminary data.</text>
</comment>
<name>A0ABR3BN01_9TREE</name>
<feature type="chain" id="PRO_5045870554" description="WSC domain-containing protein" evidence="8">
    <location>
        <begin position="19"/>
        <end position="829"/>
    </location>
</feature>
<keyword evidence="5" id="KW-0472">Membrane</keyword>
<keyword evidence="11" id="KW-1185">Reference proteome</keyword>
<keyword evidence="2" id="KW-0812">Transmembrane</keyword>
<dbReference type="GeneID" id="91991430"/>
<evidence type="ECO:0000256" key="7">
    <source>
        <dbReference type="SAM" id="MobiDB-lite"/>
    </source>
</evidence>
<dbReference type="Proteomes" id="UP000054399">
    <property type="component" value="Unassembled WGS sequence"/>
</dbReference>
<dbReference type="PROSITE" id="PS51212">
    <property type="entry name" value="WSC"/>
    <property type="match status" value="4"/>
</dbReference>
<keyword evidence="6" id="KW-0325">Glycoprotein</keyword>
<dbReference type="PANTHER" id="PTHR24269:SF16">
    <property type="entry name" value="PROTEIN SLG1"/>
    <property type="match status" value="1"/>
</dbReference>
<organism evidence="10 11">
    <name type="scientific">Cryptococcus tetragattii IND107</name>
    <dbReference type="NCBI Taxonomy" id="1296105"/>
    <lineage>
        <taxon>Eukaryota</taxon>
        <taxon>Fungi</taxon>
        <taxon>Dikarya</taxon>
        <taxon>Basidiomycota</taxon>
        <taxon>Agaricomycotina</taxon>
        <taxon>Tremellomycetes</taxon>
        <taxon>Tremellales</taxon>
        <taxon>Cryptococcaceae</taxon>
        <taxon>Cryptococcus</taxon>
        <taxon>Cryptococcus gattii species complex</taxon>
    </lineage>
</organism>
<sequence length="829" mass="82990">MSSFIPLLLLASFAKGAALPNGRYNHGVQKQIARSPNSDDIYLTQAQNGVSGLASGWSAAGCYDDDSWDRTLNKAYGWSLIMNYDSCTNFCDSLGYAYAGIESSFQCFCSNSTNSGASLQPYSKCDNLCLGNWWQDCGGSNYINVFHKTSSSGKKVSSAVSAQAIPSATGVNTRTTPTSSVSSTTKSSASSSASSTSAAKSSTSSAASSSLASSSSASPSPSSSAAKTIYTSSSSSAVSSSPSSAAKTSTTSIAPSSTSSSMISSTNSSSTAVSSSRASNVSTISSAVSSSPSAVSSTSFSSSVASFSSSSSVSSAMTSSTSSVAFSGSSSVTSSSSNLSNVIPTSTSVSSDSAAFSTGSATVTSSVSGFEITSSTSATLSLSSSNSEAAFITDSSSNPECTSSSADVDTSVASAFTYDATGVTSTAPAETVVATVSFVVSATESASSIASSIVSETETEATPITSSAADIATSIGICISSTEESTTSSTAVAASTAVSMPSGWSVSTCIAEGSTGRALTGTSTSSSDMTEAKCAAFCAAFGYTLAGIEYSSECYCGSILSNGASLTQTSSACTMPCSGDSSSICGGPSALTLVVSDTAASTLNSDLTSKPVSLPSGWSVASSPCIAEEGTTGRALPSLTYASDDMPIETCVSFCDNAGWQYAGVSYGRECYCADALFNGASLDKPSSACTMPCAADNSATCGGGNAVQLYVNPSLAQDLTIIDNYYHQGCVKEVTGRLLATNSLAYSGMTLEMCIGFCANQGLPLAGVEYGTECYCSTGSLNNADSLTLSIQCNMPCGGDSSENCGGPDAIQLYVSESFSLGWNNVAV</sequence>
<dbReference type="PANTHER" id="PTHR24269">
    <property type="entry name" value="KREMEN PROTEIN"/>
    <property type="match status" value="1"/>
</dbReference>